<gene>
    <name evidence="5" type="ORF">SMACR_07984</name>
</gene>
<evidence type="ECO:0000313" key="5">
    <source>
        <dbReference type="EMBL" id="KAA8631934.1"/>
    </source>
</evidence>
<evidence type="ECO:0000259" key="3">
    <source>
        <dbReference type="Pfam" id="PF01408"/>
    </source>
</evidence>
<dbReference type="InterPro" id="IPR051317">
    <property type="entry name" value="Gfo/Idh/MocA_oxidoreduct"/>
</dbReference>
<evidence type="ECO:0000256" key="1">
    <source>
        <dbReference type="ARBA" id="ARBA00010928"/>
    </source>
</evidence>
<dbReference type="Pfam" id="PF01408">
    <property type="entry name" value="GFO_IDH_MocA"/>
    <property type="match status" value="1"/>
</dbReference>
<evidence type="ECO:0000256" key="2">
    <source>
        <dbReference type="ARBA" id="ARBA00023002"/>
    </source>
</evidence>
<comment type="similarity">
    <text evidence="1">Belongs to the Gfo/Idh/MocA family.</text>
</comment>
<dbReference type="Gene3D" id="3.30.360.10">
    <property type="entry name" value="Dihydrodipicolinate Reductase, domain 2"/>
    <property type="match status" value="1"/>
</dbReference>
<dbReference type="InterPro" id="IPR004104">
    <property type="entry name" value="Gfo/Idh/MocA-like_OxRdtase_C"/>
</dbReference>
<dbReference type="PANTHER" id="PTHR43708:SF5">
    <property type="entry name" value="CONSERVED EXPRESSED OXIDOREDUCTASE (EUROFUNG)-RELATED"/>
    <property type="match status" value="1"/>
</dbReference>
<evidence type="ECO:0000313" key="6">
    <source>
        <dbReference type="Proteomes" id="UP000433876"/>
    </source>
</evidence>
<comment type="caution">
    <text evidence="5">The sequence shown here is derived from an EMBL/GenBank/DDBJ whole genome shotgun (WGS) entry which is preliminary data.</text>
</comment>
<dbReference type="GO" id="GO:0000166">
    <property type="term" value="F:nucleotide binding"/>
    <property type="evidence" value="ECO:0007669"/>
    <property type="project" value="InterPro"/>
</dbReference>
<dbReference type="Pfam" id="PF02894">
    <property type="entry name" value="GFO_IDH_MocA_C"/>
    <property type="match status" value="1"/>
</dbReference>
<dbReference type="GO" id="GO:0016491">
    <property type="term" value="F:oxidoreductase activity"/>
    <property type="evidence" value="ECO:0007669"/>
    <property type="project" value="UniProtKB-KW"/>
</dbReference>
<dbReference type="AlphaFoldDB" id="A0A8S8ZMN3"/>
<proteinExistence type="inferred from homology"/>
<dbReference type="EMBL" id="NMPR01000065">
    <property type="protein sequence ID" value="KAA8631934.1"/>
    <property type="molecule type" value="Genomic_DNA"/>
</dbReference>
<reference evidence="5 6" key="1">
    <citation type="submission" date="2017-07" db="EMBL/GenBank/DDBJ databases">
        <title>Genome sequence of the Sordaria macrospora wild type strain R19027.</title>
        <authorList>
            <person name="Nowrousian M."/>
            <person name="Teichert I."/>
            <person name="Kueck U."/>
        </authorList>
    </citation>
    <scope>NUCLEOTIDE SEQUENCE [LARGE SCALE GENOMIC DNA]</scope>
    <source>
        <strain evidence="5 6">R19027</strain>
        <tissue evidence="5">Mycelium</tissue>
    </source>
</reference>
<feature type="domain" description="Gfo/Idh/MocA-like oxidoreductase C-terminal" evidence="4">
    <location>
        <begin position="140"/>
        <end position="366"/>
    </location>
</feature>
<dbReference type="SUPFAM" id="SSF51735">
    <property type="entry name" value="NAD(P)-binding Rossmann-fold domains"/>
    <property type="match status" value="1"/>
</dbReference>
<protein>
    <recommendedName>
        <fullName evidence="7">Oxidoreductase</fullName>
    </recommendedName>
</protein>
<organism evidence="5 6">
    <name type="scientific">Sordaria macrospora</name>
    <dbReference type="NCBI Taxonomy" id="5147"/>
    <lineage>
        <taxon>Eukaryota</taxon>
        <taxon>Fungi</taxon>
        <taxon>Dikarya</taxon>
        <taxon>Ascomycota</taxon>
        <taxon>Pezizomycotina</taxon>
        <taxon>Sordariomycetes</taxon>
        <taxon>Sordariomycetidae</taxon>
        <taxon>Sordariales</taxon>
        <taxon>Sordariaceae</taxon>
        <taxon>Sordaria</taxon>
    </lineage>
</organism>
<evidence type="ECO:0000259" key="4">
    <source>
        <dbReference type="Pfam" id="PF02894"/>
    </source>
</evidence>
<dbReference type="Proteomes" id="UP000433876">
    <property type="component" value="Unassembled WGS sequence"/>
</dbReference>
<name>A0A8S8ZMN3_SORMA</name>
<evidence type="ECO:0008006" key="7">
    <source>
        <dbReference type="Google" id="ProtNLM"/>
    </source>
</evidence>
<feature type="domain" description="Gfo/Idh/MocA-like oxidoreductase N-terminal" evidence="3">
    <location>
        <begin position="7"/>
        <end position="126"/>
    </location>
</feature>
<dbReference type="Gene3D" id="3.40.50.720">
    <property type="entry name" value="NAD(P)-binding Rossmann-like Domain"/>
    <property type="match status" value="1"/>
</dbReference>
<dbReference type="VEuPathDB" id="FungiDB:SMAC_07984"/>
<dbReference type="OMA" id="RFERWRP"/>
<dbReference type="InterPro" id="IPR000683">
    <property type="entry name" value="Gfo/Idh/MocA-like_OxRdtase_N"/>
</dbReference>
<dbReference type="InterPro" id="IPR036291">
    <property type="entry name" value="NAD(P)-bd_dom_sf"/>
</dbReference>
<keyword evidence="2" id="KW-0560">Oxidoreductase</keyword>
<accession>A0A8S8ZMN3</accession>
<sequence>MAPATKFNVGIVGYGLSAKVFQIPFVALTDSLVLHSIVQRSPSTGNSAPDDHPSVKHFTSIGPMLADPEVDVIIISTPPNTHFETARDALRNGKHVLVEKPFVPTSAQAEELAALATEKKSVLCVYQNRRWDSDFLTVQKLLREGTLGRIVEFETHFDRFRLEKPTTWKGQLGMDQAGGVLYDLGTHLLDQVYVLFGMPSSVSAKFLNQREGRIVTGGSDESEQPDSISAVLTYADTGLLVHVRISVVSVETKQPRFRIRGTKGSYQKSFLDPQEDQLRGGMAATDTQFGKEDESRYGRLCYVTNDGRIEEKVYPTVEPETYTKLFEGFAKALETGNTEDIPVPASQAAKVLRIIEALRESAKTGRDAAP</sequence>
<dbReference type="PANTHER" id="PTHR43708">
    <property type="entry name" value="CONSERVED EXPRESSED OXIDOREDUCTASE (EUROFUNG)"/>
    <property type="match status" value="1"/>
</dbReference>